<keyword evidence="3" id="KW-1185">Reference proteome</keyword>
<evidence type="ECO:0000256" key="1">
    <source>
        <dbReference type="SAM" id="MobiDB-lite"/>
    </source>
</evidence>
<evidence type="ECO:0000313" key="3">
    <source>
        <dbReference type="Proteomes" id="UP001596383"/>
    </source>
</evidence>
<proteinExistence type="predicted"/>
<evidence type="ECO:0000313" key="2">
    <source>
        <dbReference type="EMBL" id="MFC6769304.1"/>
    </source>
</evidence>
<name>A0ABD5SXN6_9EURY</name>
<dbReference type="EMBL" id="JBHSWV010000716">
    <property type="protein sequence ID" value="MFC6769304.1"/>
    <property type="molecule type" value="Genomic_DNA"/>
</dbReference>
<protein>
    <submittedName>
        <fullName evidence="2">Uncharacterized protein</fullName>
    </submittedName>
</protein>
<feature type="region of interest" description="Disordered" evidence="1">
    <location>
        <begin position="1"/>
        <end position="39"/>
    </location>
</feature>
<gene>
    <name evidence="2" type="ORF">ACFQE6_31045</name>
</gene>
<sequence length="100" mass="10571">MPLEPISNPVTRGRARTAPAGPNSHGGHRARPGADCDRDQDRFATALTRWERGVDFVSYGHHVLDGDGTTILEGNAVVLIDELPPAAARERDAGATGSSN</sequence>
<dbReference type="AlphaFoldDB" id="A0ABD5SXN6"/>
<accession>A0ABD5SXN6</accession>
<dbReference type="Proteomes" id="UP001596383">
    <property type="component" value="Unassembled WGS sequence"/>
</dbReference>
<dbReference type="RefSeq" id="WP_273741979.1">
    <property type="nucleotide sequence ID" value="NZ_JAQIVI010000716.1"/>
</dbReference>
<organism evidence="2 3">
    <name type="scientific">Natrinema soli</name>
    <dbReference type="NCBI Taxonomy" id="1930624"/>
    <lineage>
        <taxon>Archaea</taxon>
        <taxon>Methanobacteriati</taxon>
        <taxon>Methanobacteriota</taxon>
        <taxon>Stenosarchaea group</taxon>
        <taxon>Halobacteria</taxon>
        <taxon>Halobacteriales</taxon>
        <taxon>Natrialbaceae</taxon>
        <taxon>Natrinema</taxon>
    </lineage>
</organism>
<comment type="caution">
    <text evidence="2">The sequence shown here is derived from an EMBL/GenBank/DDBJ whole genome shotgun (WGS) entry which is preliminary data.</text>
</comment>
<reference evidence="2 3" key="1">
    <citation type="journal article" date="2019" name="Int. J. Syst. Evol. Microbiol.">
        <title>The Global Catalogue of Microorganisms (GCM) 10K type strain sequencing project: providing services to taxonomists for standard genome sequencing and annotation.</title>
        <authorList>
            <consortium name="The Broad Institute Genomics Platform"/>
            <consortium name="The Broad Institute Genome Sequencing Center for Infectious Disease"/>
            <person name="Wu L."/>
            <person name="Ma J."/>
        </authorList>
    </citation>
    <scope>NUCLEOTIDE SEQUENCE [LARGE SCALE GENOMIC DNA]</scope>
    <source>
        <strain evidence="2 3">LMG 29247</strain>
    </source>
</reference>